<accession>A0A195F8V7</accession>
<feature type="compositionally biased region" description="Low complexity" evidence="5">
    <location>
        <begin position="145"/>
        <end position="160"/>
    </location>
</feature>
<dbReference type="InterPro" id="IPR001478">
    <property type="entry name" value="PDZ"/>
</dbReference>
<gene>
    <name evidence="7" type="ORF">ALC56_08831</name>
</gene>
<feature type="compositionally biased region" description="Low complexity" evidence="5">
    <location>
        <begin position="195"/>
        <end position="211"/>
    </location>
</feature>
<dbReference type="STRING" id="34720.A0A195F8V7"/>
<keyword evidence="3" id="KW-0677">Repeat</keyword>
<evidence type="ECO:0000256" key="2">
    <source>
        <dbReference type="ARBA" id="ARBA00022553"/>
    </source>
</evidence>
<feature type="domain" description="PDZ" evidence="6">
    <location>
        <begin position="692"/>
        <end position="782"/>
    </location>
</feature>
<feature type="domain" description="PDZ" evidence="6">
    <location>
        <begin position="866"/>
        <end position="942"/>
    </location>
</feature>
<proteinExistence type="predicted"/>
<keyword evidence="4" id="KW-0472">Membrane</keyword>
<protein>
    <submittedName>
        <fullName evidence="7">Patj like protein</fullName>
    </submittedName>
</protein>
<organism evidence="7 8">
    <name type="scientific">Trachymyrmex septentrionalis</name>
    <dbReference type="NCBI Taxonomy" id="34720"/>
    <lineage>
        <taxon>Eukaryota</taxon>
        <taxon>Metazoa</taxon>
        <taxon>Ecdysozoa</taxon>
        <taxon>Arthropoda</taxon>
        <taxon>Hexapoda</taxon>
        <taxon>Insecta</taxon>
        <taxon>Pterygota</taxon>
        <taxon>Neoptera</taxon>
        <taxon>Endopterygota</taxon>
        <taxon>Hymenoptera</taxon>
        <taxon>Apocrita</taxon>
        <taxon>Aculeata</taxon>
        <taxon>Formicoidea</taxon>
        <taxon>Formicidae</taxon>
        <taxon>Myrmicinae</taxon>
        <taxon>Trachymyrmex</taxon>
    </lineage>
</organism>
<dbReference type="InterPro" id="IPR036034">
    <property type="entry name" value="PDZ_sf"/>
</dbReference>
<dbReference type="Proteomes" id="UP000078541">
    <property type="component" value="Unassembled WGS sequence"/>
</dbReference>
<dbReference type="GO" id="GO:0016020">
    <property type="term" value="C:membrane"/>
    <property type="evidence" value="ECO:0007669"/>
    <property type="project" value="UniProtKB-SubCell"/>
</dbReference>
<evidence type="ECO:0000256" key="4">
    <source>
        <dbReference type="ARBA" id="ARBA00023136"/>
    </source>
</evidence>
<feature type="domain" description="PDZ" evidence="6">
    <location>
        <begin position="494"/>
        <end position="579"/>
    </location>
</feature>
<dbReference type="AlphaFoldDB" id="A0A195F8V7"/>
<dbReference type="SUPFAM" id="SSF50156">
    <property type="entry name" value="PDZ domain-like"/>
    <property type="match status" value="5"/>
</dbReference>
<evidence type="ECO:0000256" key="3">
    <source>
        <dbReference type="ARBA" id="ARBA00022737"/>
    </source>
</evidence>
<sequence length="1027" mass="111647">MRGASLGGFVNFNFNQKVEFCRFLFAFLKLNWTSPFYLLLKRCLLFRQLSRFLFRLPVFVTQKKEHSGFIKTQTGFNYAEVTRQHSDGRLLEGDQILAIDGQPLDSNVSHEQAISILQKARGLVELVVARSAQDVGSSLPTDELSGGSSSTAAAGAASSIVGGGGGAVAGNNQTSSDKDQSVSASSTVVTPGPTPKSSQPASTTSAATPTPTNTPTPTPTSTPVPGGLVIERSPSAVSDASKSGSDMVGFQAPARAIGNRNVNIKQLVNCGFHNERRNFKICFCDLSLLGNGRGNEKRDGENESRCQRLPFRQEPRKLNASPRIVCPQDNRLQSGDHILQIGDVNLRGMGSEQVAAVLRQSGTHVRLVVARPVEPTSPDYQALGSHAPIVPTKILGDPDELDRHLVHSVPESYNMRHVQRGDSSYDNGYMYSQESDIEMHTRPGLIMDVVRNPMPIGAMPVIPAVPLPMQLQDLPVLTMEPLDINSLPEMERFEVDLTKDAYGLGITIAGYVCEKEELSGIFVKSISEGSAADLSNKIQINDRIVEVDRHSLQGYTNHEAVEVLRRTGQTVTLCLERYLRGPKFEQLQQAIAASELRLPQPSSPSITSLPSFPMSADGETTTEIEPEGESHTTVDSAILQEGERLRTSDEQDEATNVEALLSDPSSELTPQIRAAIKAKWQKIVGPETEIVVAQLKKFAEGSGLGISLEGTVDVENGQEVRPHHYIRSILPEGPVGQNGTLRSGDELLEVNGYRLLGINHMEVVSVLKELPIHVRMVCGRNIASQDPLCPIDTAQHQAAFQTRSILGGSLQNLLPTMDRLVKAKSDGSLASTTTTATVTDASLNKMKSRSLEPLTGLAMWSSEPQIIELVKGERGLGFSILDYQDPMNPNETVIVIRSLVPGGVAQVDGQLIPGDRLLFVNDIGLENATLDQAVQALKGAPKGTVRIGVAKPLPIPDSIVQVSDQDDRTEATRDRDTEAATASSIVDSHKQRREYFRERKINVTEPPHMDLIEDLKQMHNLVKSESF</sequence>
<dbReference type="Pfam" id="PF00595">
    <property type="entry name" value="PDZ"/>
    <property type="match status" value="5"/>
</dbReference>
<evidence type="ECO:0000313" key="8">
    <source>
        <dbReference type="Proteomes" id="UP000078541"/>
    </source>
</evidence>
<reference evidence="7 8" key="1">
    <citation type="submission" date="2016-03" db="EMBL/GenBank/DDBJ databases">
        <title>Trachymyrmex septentrionalis WGS genome.</title>
        <authorList>
            <person name="Nygaard S."/>
            <person name="Hu H."/>
            <person name="Boomsma J."/>
            <person name="Zhang G."/>
        </authorList>
    </citation>
    <scope>NUCLEOTIDE SEQUENCE [LARGE SCALE GENOMIC DNA]</scope>
    <source>
        <strain evidence="7">Tsep2-gDNA-1</strain>
        <tissue evidence="7">Whole body</tissue>
    </source>
</reference>
<keyword evidence="8" id="KW-1185">Reference proteome</keyword>
<dbReference type="FunFam" id="2.30.42.10:FF:000070">
    <property type="entry name" value="Multiple PDZ domain protein"/>
    <property type="match status" value="1"/>
</dbReference>
<feature type="compositionally biased region" description="Basic and acidic residues" evidence="5">
    <location>
        <begin position="965"/>
        <end position="978"/>
    </location>
</feature>
<dbReference type="InterPro" id="IPR051342">
    <property type="entry name" value="PDZ_scaffold"/>
</dbReference>
<evidence type="ECO:0000256" key="5">
    <source>
        <dbReference type="SAM" id="MobiDB-lite"/>
    </source>
</evidence>
<dbReference type="SMART" id="SM00228">
    <property type="entry name" value="PDZ"/>
    <property type="match status" value="5"/>
</dbReference>
<evidence type="ECO:0000313" key="7">
    <source>
        <dbReference type="EMBL" id="KYN37040.1"/>
    </source>
</evidence>
<feature type="region of interest" description="Disordered" evidence="5">
    <location>
        <begin position="963"/>
        <end position="986"/>
    </location>
</feature>
<dbReference type="CDD" id="cd06668">
    <property type="entry name" value="PDZ4_MUPP1-like"/>
    <property type="match status" value="1"/>
</dbReference>
<comment type="subcellular location">
    <subcellularLocation>
        <location evidence="1">Membrane</location>
    </subcellularLocation>
</comment>
<keyword evidence="2" id="KW-0597">Phosphoprotein</keyword>
<dbReference type="Gene3D" id="2.30.42.10">
    <property type="match status" value="5"/>
</dbReference>
<dbReference type="PANTHER" id="PTHR19964:SF92">
    <property type="entry name" value="PATJ HOMOLOG"/>
    <property type="match status" value="1"/>
</dbReference>
<feature type="domain" description="PDZ" evidence="6">
    <location>
        <begin position="87"/>
        <end position="132"/>
    </location>
</feature>
<feature type="compositionally biased region" description="Polar residues" evidence="5">
    <location>
        <begin position="235"/>
        <end position="244"/>
    </location>
</feature>
<dbReference type="CDD" id="cd06669">
    <property type="entry name" value="PDZ5_MUPP1-like"/>
    <property type="match status" value="1"/>
</dbReference>
<dbReference type="PANTHER" id="PTHR19964">
    <property type="entry name" value="MULTIPLE PDZ DOMAIN PROTEIN"/>
    <property type="match status" value="1"/>
</dbReference>
<feature type="region of interest" description="Disordered" evidence="5">
    <location>
        <begin position="136"/>
        <end position="244"/>
    </location>
</feature>
<dbReference type="PROSITE" id="PS50106">
    <property type="entry name" value="PDZ"/>
    <property type="match status" value="5"/>
</dbReference>
<feature type="domain" description="PDZ" evidence="6">
    <location>
        <begin position="328"/>
        <end position="373"/>
    </location>
</feature>
<dbReference type="CDD" id="cd06791">
    <property type="entry name" value="PDZ3_MUPP1-like"/>
    <property type="match status" value="1"/>
</dbReference>
<feature type="compositionally biased region" description="Pro residues" evidence="5">
    <location>
        <begin position="212"/>
        <end position="222"/>
    </location>
</feature>
<evidence type="ECO:0000256" key="1">
    <source>
        <dbReference type="ARBA" id="ARBA00004370"/>
    </source>
</evidence>
<evidence type="ECO:0000259" key="6">
    <source>
        <dbReference type="PROSITE" id="PS50106"/>
    </source>
</evidence>
<name>A0A195F8V7_9HYME</name>
<feature type="region of interest" description="Disordered" evidence="5">
    <location>
        <begin position="598"/>
        <end position="633"/>
    </location>
</feature>
<dbReference type="EMBL" id="KQ981727">
    <property type="protein sequence ID" value="KYN37040.1"/>
    <property type="molecule type" value="Genomic_DNA"/>
</dbReference>